<feature type="region of interest" description="Disordered" evidence="1">
    <location>
        <begin position="1"/>
        <end position="21"/>
    </location>
</feature>
<organism evidence="2 3">
    <name type="scientific">Dorcoceras hygrometricum</name>
    <dbReference type="NCBI Taxonomy" id="472368"/>
    <lineage>
        <taxon>Eukaryota</taxon>
        <taxon>Viridiplantae</taxon>
        <taxon>Streptophyta</taxon>
        <taxon>Embryophyta</taxon>
        <taxon>Tracheophyta</taxon>
        <taxon>Spermatophyta</taxon>
        <taxon>Magnoliopsida</taxon>
        <taxon>eudicotyledons</taxon>
        <taxon>Gunneridae</taxon>
        <taxon>Pentapetalae</taxon>
        <taxon>asterids</taxon>
        <taxon>lamiids</taxon>
        <taxon>Lamiales</taxon>
        <taxon>Gesneriaceae</taxon>
        <taxon>Didymocarpoideae</taxon>
        <taxon>Trichosporeae</taxon>
        <taxon>Loxocarpinae</taxon>
        <taxon>Dorcoceras</taxon>
    </lineage>
</organism>
<proteinExistence type="predicted"/>
<name>A0A2Z7DGA1_9LAMI</name>
<accession>A0A2Z7DGA1</accession>
<evidence type="ECO:0000256" key="1">
    <source>
        <dbReference type="SAM" id="MobiDB-lite"/>
    </source>
</evidence>
<keyword evidence="3" id="KW-1185">Reference proteome</keyword>
<dbReference type="EMBL" id="KQ988240">
    <property type="protein sequence ID" value="KZV56167.1"/>
    <property type="molecule type" value="Genomic_DNA"/>
</dbReference>
<evidence type="ECO:0000313" key="3">
    <source>
        <dbReference type="Proteomes" id="UP000250235"/>
    </source>
</evidence>
<sequence>MALKRTSDQQDDDAPPLPSRQLTPYERASIDMLIGITNSNSGENITIERCVDDVDFTVVSRWVLSRSLYACWLSTLVNLPVERGGCDIVLRCK</sequence>
<dbReference type="Proteomes" id="UP000250235">
    <property type="component" value="Unassembled WGS sequence"/>
</dbReference>
<protein>
    <submittedName>
        <fullName evidence="2">Uncharacterized protein</fullName>
    </submittedName>
</protein>
<dbReference type="AlphaFoldDB" id="A0A2Z7DGA1"/>
<gene>
    <name evidence="2" type="ORF">F511_16546</name>
</gene>
<reference evidence="2 3" key="1">
    <citation type="journal article" date="2015" name="Proc. Natl. Acad. Sci. U.S.A.">
        <title>The resurrection genome of Boea hygrometrica: A blueprint for survival of dehydration.</title>
        <authorList>
            <person name="Xiao L."/>
            <person name="Yang G."/>
            <person name="Zhang L."/>
            <person name="Yang X."/>
            <person name="Zhao S."/>
            <person name="Ji Z."/>
            <person name="Zhou Q."/>
            <person name="Hu M."/>
            <person name="Wang Y."/>
            <person name="Chen M."/>
            <person name="Xu Y."/>
            <person name="Jin H."/>
            <person name="Xiao X."/>
            <person name="Hu G."/>
            <person name="Bao F."/>
            <person name="Hu Y."/>
            <person name="Wan P."/>
            <person name="Li L."/>
            <person name="Deng X."/>
            <person name="Kuang T."/>
            <person name="Xiang C."/>
            <person name="Zhu J.K."/>
            <person name="Oliver M.J."/>
            <person name="He Y."/>
        </authorList>
    </citation>
    <scope>NUCLEOTIDE SEQUENCE [LARGE SCALE GENOMIC DNA]</scope>
    <source>
        <strain evidence="3">cv. XS01</strain>
    </source>
</reference>
<evidence type="ECO:0000313" key="2">
    <source>
        <dbReference type="EMBL" id="KZV56167.1"/>
    </source>
</evidence>